<evidence type="ECO:0000256" key="1">
    <source>
        <dbReference type="SAM" id="MobiDB-lite"/>
    </source>
</evidence>
<comment type="caution">
    <text evidence="2">The sequence shown here is derived from an EMBL/GenBank/DDBJ whole genome shotgun (WGS) entry which is preliminary data.</text>
</comment>
<accession>A0ABQ5DDA9</accession>
<dbReference type="Proteomes" id="UP001151760">
    <property type="component" value="Unassembled WGS sequence"/>
</dbReference>
<sequence length="119" mass="14200">MGLSKDQAMEWNIERKIDEWEKSQNLSSKQTDRTDPLPPHAHTEQVNVVMVKEDTWRPPLLEAKGFCFWKTCFETYIKSKDIDLWQVIQNGDFVFKMEDPETKMMKDTPYELLKDDEKK</sequence>
<dbReference type="EMBL" id="BQNB010015180">
    <property type="protein sequence ID" value="GJT36912.1"/>
    <property type="molecule type" value="Genomic_DNA"/>
</dbReference>
<name>A0ABQ5DDA9_9ASTR</name>
<feature type="region of interest" description="Disordered" evidence="1">
    <location>
        <begin position="22"/>
        <end position="43"/>
    </location>
</feature>
<organism evidence="2 3">
    <name type="scientific">Tanacetum coccineum</name>
    <dbReference type="NCBI Taxonomy" id="301880"/>
    <lineage>
        <taxon>Eukaryota</taxon>
        <taxon>Viridiplantae</taxon>
        <taxon>Streptophyta</taxon>
        <taxon>Embryophyta</taxon>
        <taxon>Tracheophyta</taxon>
        <taxon>Spermatophyta</taxon>
        <taxon>Magnoliopsida</taxon>
        <taxon>eudicotyledons</taxon>
        <taxon>Gunneridae</taxon>
        <taxon>Pentapetalae</taxon>
        <taxon>asterids</taxon>
        <taxon>campanulids</taxon>
        <taxon>Asterales</taxon>
        <taxon>Asteraceae</taxon>
        <taxon>Asteroideae</taxon>
        <taxon>Anthemideae</taxon>
        <taxon>Anthemidinae</taxon>
        <taxon>Tanacetum</taxon>
    </lineage>
</organism>
<gene>
    <name evidence="2" type="ORF">Tco_0936777</name>
</gene>
<protein>
    <submittedName>
        <fullName evidence="2">Uncharacterized protein</fullName>
    </submittedName>
</protein>
<evidence type="ECO:0000313" key="3">
    <source>
        <dbReference type="Proteomes" id="UP001151760"/>
    </source>
</evidence>
<reference evidence="2" key="1">
    <citation type="journal article" date="2022" name="Int. J. Mol. Sci.">
        <title>Draft Genome of Tanacetum Coccineum: Genomic Comparison of Closely Related Tanacetum-Family Plants.</title>
        <authorList>
            <person name="Yamashiro T."/>
            <person name="Shiraishi A."/>
            <person name="Nakayama K."/>
            <person name="Satake H."/>
        </authorList>
    </citation>
    <scope>NUCLEOTIDE SEQUENCE</scope>
</reference>
<reference evidence="2" key="2">
    <citation type="submission" date="2022-01" db="EMBL/GenBank/DDBJ databases">
        <authorList>
            <person name="Yamashiro T."/>
            <person name="Shiraishi A."/>
            <person name="Satake H."/>
            <person name="Nakayama K."/>
        </authorList>
    </citation>
    <scope>NUCLEOTIDE SEQUENCE</scope>
</reference>
<proteinExistence type="predicted"/>
<evidence type="ECO:0000313" key="2">
    <source>
        <dbReference type="EMBL" id="GJT36912.1"/>
    </source>
</evidence>
<keyword evidence="3" id="KW-1185">Reference proteome</keyword>